<name>A0AAI8ZSM8_YERFR</name>
<gene>
    <name evidence="2" type="ORF">ERS008524_02915</name>
</gene>
<dbReference type="InterPro" id="IPR019638">
    <property type="entry name" value="DUF2502"/>
</dbReference>
<dbReference type="EMBL" id="CGCB01000019">
    <property type="protein sequence ID" value="CFR06263.1"/>
    <property type="molecule type" value="Genomic_DNA"/>
</dbReference>
<evidence type="ECO:0000256" key="1">
    <source>
        <dbReference type="SAM" id="MobiDB-lite"/>
    </source>
</evidence>
<evidence type="ECO:0000313" key="2">
    <source>
        <dbReference type="EMBL" id="CFR06263.1"/>
    </source>
</evidence>
<feature type="region of interest" description="Disordered" evidence="1">
    <location>
        <begin position="130"/>
        <end position="150"/>
    </location>
</feature>
<accession>A0AAI8ZSM8</accession>
<reference evidence="2 3" key="1">
    <citation type="submission" date="2015-03" db="EMBL/GenBank/DDBJ databases">
        <authorList>
            <consortium name="Pathogen Informatics"/>
            <person name="Murphy D."/>
        </authorList>
    </citation>
    <scope>NUCLEOTIDE SEQUENCE [LARGE SCALE GENOMIC DNA]</scope>
    <source>
        <strain evidence="2 3">3400/83</strain>
    </source>
</reference>
<organism evidence="2 3">
    <name type="scientific">Yersinia frederiksenii</name>
    <dbReference type="NCBI Taxonomy" id="29484"/>
    <lineage>
        <taxon>Bacteria</taxon>
        <taxon>Pseudomonadati</taxon>
        <taxon>Pseudomonadota</taxon>
        <taxon>Gammaproteobacteria</taxon>
        <taxon>Enterobacterales</taxon>
        <taxon>Yersiniaceae</taxon>
        <taxon>Yersinia</taxon>
    </lineage>
</organism>
<dbReference type="AlphaFoldDB" id="A0AAI8ZSM8"/>
<dbReference type="Proteomes" id="UP000046784">
    <property type="component" value="Unassembled WGS sequence"/>
</dbReference>
<protein>
    <submittedName>
        <fullName evidence="2">Protein of uncharacterized function (DUF2502)</fullName>
    </submittedName>
</protein>
<dbReference type="Pfam" id="PF10697">
    <property type="entry name" value="DUF2502"/>
    <property type="match status" value="1"/>
</dbReference>
<sequence>MLKVTSFKSALFFKSTPLKLSVVRPRRIKPLLLVTILAWLPLIPMANAESIELLPNVSLNIGEQDRSGNYWDGYDWRDRQWWQDHQGRDLGERNRHGHYWDGHRWQDRDWWKKNYYYRDGRYWKYDKHNNKHGKKHHHGKGHGHDHHHDD</sequence>
<proteinExistence type="predicted"/>
<evidence type="ECO:0000313" key="3">
    <source>
        <dbReference type="Proteomes" id="UP000046784"/>
    </source>
</evidence>
<comment type="caution">
    <text evidence="2">The sequence shown here is derived from an EMBL/GenBank/DDBJ whole genome shotgun (WGS) entry which is preliminary data.</text>
</comment>